<protein>
    <submittedName>
        <fullName evidence="2">Uncharacterized protein</fullName>
    </submittedName>
</protein>
<proteinExistence type="predicted"/>
<dbReference type="Proteomes" id="UP000688137">
    <property type="component" value="Unassembled WGS sequence"/>
</dbReference>
<evidence type="ECO:0000256" key="1">
    <source>
        <dbReference type="SAM" id="Coils"/>
    </source>
</evidence>
<dbReference type="EMBL" id="CAJJDM010000199">
    <property type="protein sequence ID" value="CAD8117173.1"/>
    <property type="molecule type" value="Genomic_DNA"/>
</dbReference>
<name>A0A8S1QN38_PARPR</name>
<organism evidence="2 3">
    <name type="scientific">Paramecium primaurelia</name>
    <dbReference type="NCBI Taxonomy" id="5886"/>
    <lineage>
        <taxon>Eukaryota</taxon>
        <taxon>Sar</taxon>
        <taxon>Alveolata</taxon>
        <taxon>Ciliophora</taxon>
        <taxon>Intramacronucleata</taxon>
        <taxon>Oligohymenophorea</taxon>
        <taxon>Peniculida</taxon>
        <taxon>Parameciidae</taxon>
        <taxon>Paramecium</taxon>
    </lineage>
</organism>
<dbReference type="AlphaFoldDB" id="A0A8S1QN38"/>
<comment type="caution">
    <text evidence="2">The sequence shown here is derived from an EMBL/GenBank/DDBJ whole genome shotgun (WGS) entry which is preliminary data.</text>
</comment>
<keyword evidence="1" id="KW-0175">Coiled coil</keyword>
<feature type="coiled-coil region" evidence="1">
    <location>
        <begin position="28"/>
        <end position="141"/>
    </location>
</feature>
<gene>
    <name evidence="2" type="ORF">PPRIM_AZ9-3.1.T1900013</name>
</gene>
<reference evidence="2" key="1">
    <citation type="submission" date="2021-01" db="EMBL/GenBank/DDBJ databases">
        <authorList>
            <consortium name="Genoscope - CEA"/>
            <person name="William W."/>
        </authorList>
    </citation>
    <scope>NUCLEOTIDE SEQUENCE</scope>
</reference>
<sequence length="328" mass="38495">MDNKSKQMKKYCNIQKLEIDFVKVTDINKNLEVEKTNLLNQMSMQLDQKYKEHQEAMIKLQDENQQQINEISAQLQQKEEENLQFKKLLEYKTEEIINLKKQNEEDKLKITNLENKKNTEIIEINKRLNQKDSELQIIQRQLDYFNQVYSKQYQSQIQQFSKTLIFSNTYKHSNCQVSEGGKVVESNGSYLSCLCDQAIPKTGKIQFAFQIINIGCCFVGIGYRDFLQKNNYQSYGNGGQYSISSDRYTCSHHNKQIDGRPSQSTFSFTINDIIIVEVSIEMKYIKWRKYSNSQEMAQLELDTSISQELYPCVCLYNSKVKILDNILI</sequence>
<evidence type="ECO:0000313" key="2">
    <source>
        <dbReference type="EMBL" id="CAD8117173.1"/>
    </source>
</evidence>
<accession>A0A8S1QN38</accession>
<evidence type="ECO:0000313" key="3">
    <source>
        <dbReference type="Proteomes" id="UP000688137"/>
    </source>
</evidence>
<keyword evidence="3" id="KW-1185">Reference proteome</keyword>